<keyword evidence="10" id="KW-1185">Reference proteome</keyword>
<keyword evidence="4 7" id="KW-0472">Membrane</keyword>
<dbReference type="PANTHER" id="PTHR33048">
    <property type="entry name" value="PTH11-LIKE INTEGRAL MEMBRANE PROTEIN (AFU_ORTHOLOGUE AFUA_5G11245)"/>
    <property type="match status" value="1"/>
</dbReference>
<keyword evidence="2 7" id="KW-0812">Transmembrane</keyword>
<evidence type="ECO:0000256" key="2">
    <source>
        <dbReference type="ARBA" id="ARBA00022692"/>
    </source>
</evidence>
<evidence type="ECO:0000256" key="6">
    <source>
        <dbReference type="SAM" id="MobiDB-lite"/>
    </source>
</evidence>
<evidence type="ECO:0000256" key="3">
    <source>
        <dbReference type="ARBA" id="ARBA00022989"/>
    </source>
</evidence>
<comment type="similarity">
    <text evidence="5">Belongs to the SAT4 family.</text>
</comment>
<dbReference type="InterPro" id="IPR049326">
    <property type="entry name" value="Rhodopsin_dom_fungi"/>
</dbReference>
<evidence type="ECO:0000256" key="7">
    <source>
        <dbReference type="SAM" id="Phobius"/>
    </source>
</evidence>
<feature type="region of interest" description="Disordered" evidence="6">
    <location>
        <begin position="286"/>
        <end position="306"/>
    </location>
</feature>
<dbReference type="PANTHER" id="PTHR33048:SF96">
    <property type="entry name" value="INTEGRAL MEMBRANE PROTEIN"/>
    <property type="match status" value="1"/>
</dbReference>
<evidence type="ECO:0000256" key="4">
    <source>
        <dbReference type="ARBA" id="ARBA00023136"/>
    </source>
</evidence>
<evidence type="ECO:0000313" key="9">
    <source>
        <dbReference type="EMBL" id="PNS21193.1"/>
    </source>
</evidence>
<proteinExistence type="inferred from homology"/>
<feature type="transmembrane region" description="Helical" evidence="7">
    <location>
        <begin position="104"/>
        <end position="124"/>
    </location>
</feature>
<name>A0A2K1R1Y4_9PEZI</name>
<feature type="compositionally biased region" description="Basic and acidic residues" evidence="6">
    <location>
        <begin position="327"/>
        <end position="344"/>
    </location>
</feature>
<feature type="transmembrane region" description="Helical" evidence="7">
    <location>
        <begin position="136"/>
        <end position="161"/>
    </location>
</feature>
<reference evidence="9 10" key="1">
    <citation type="submission" date="2017-06" db="EMBL/GenBank/DDBJ databases">
        <title>Draft genome sequence of a variant of Elsinoe murrayae.</title>
        <authorList>
            <person name="Cheng Q."/>
        </authorList>
    </citation>
    <scope>NUCLEOTIDE SEQUENCE [LARGE SCALE GENOMIC DNA]</scope>
    <source>
        <strain evidence="9 10">CQ-2017a</strain>
    </source>
</reference>
<comment type="caution">
    <text evidence="9">The sequence shown here is derived from an EMBL/GenBank/DDBJ whole genome shotgun (WGS) entry which is preliminary data.</text>
</comment>
<evidence type="ECO:0000256" key="1">
    <source>
        <dbReference type="ARBA" id="ARBA00004141"/>
    </source>
</evidence>
<feature type="transmembrane region" description="Helical" evidence="7">
    <location>
        <begin position="213"/>
        <end position="231"/>
    </location>
</feature>
<feature type="domain" description="Rhodopsin" evidence="8">
    <location>
        <begin position="40"/>
        <end position="273"/>
    </location>
</feature>
<feature type="transmembrane region" description="Helical" evidence="7">
    <location>
        <begin position="24"/>
        <end position="44"/>
    </location>
</feature>
<dbReference type="Proteomes" id="UP000243797">
    <property type="component" value="Unassembled WGS sequence"/>
</dbReference>
<sequence>MASPERSLTPDMLHYLHKENTTQVHLATALAVCVSIAMAARVYSKAVILKNFGADDIVMSFAYLLYIACLACMFYFEFLGNRFAAGDFRLINVPQTVTMTFNSVYASCTICCKISIAIFMLRIFEVQKFWHKFTIYGLTIFSTILGILFFASAFTCGTVSITVSSTASNCKFFSAARNISITWGVANTTTDIGFAALCFLLTWSVLTGMRTRIIASTLLSFGSLAAVASVLRVVACFEPNLARRKYLVGRYSLLEAGVCIAAASLATTRPLFRLIVTKAKTITKKSTSSSMTDRSTGKQDQDSTSKGPMTIVLQQIMVSDTETFDTDMEKQDRPERFDSTHHVL</sequence>
<dbReference type="GO" id="GO:0016020">
    <property type="term" value="C:membrane"/>
    <property type="evidence" value="ECO:0007669"/>
    <property type="project" value="UniProtKB-SubCell"/>
</dbReference>
<comment type="subcellular location">
    <subcellularLocation>
        <location evidence="1">Membrane</location>
        <topology evidence="1">Multi-pass membrane protein</topology>
    </subcellularLocation>
</comment>
<feature type="transmembrane region" description="Helical" evidence="7">
    <location>
        <begin position="251"/>
        <end position="272"/>
    </location>
</feature>
<feature type="transmembrane region" description="Helical" evidence="7">
    <location>
        <begin position="181"/>
        <end position="206"/>
    </location>
</feature>
<evidence type="ECO:0000259" key="8">
    <source>
        <dbReference type="Pfam" id="PF20684"/>
    </source>
</evidence>
<accession>A0A2K1R1Y4</accession>
<feature type="region of interest" description="Disordered" evidence="6">
    <location>
        <begin position="323"/>
        <end position="344"/>
    </location>
</feature>
<dbReference type="Pfam" id="PF20684">
    <property type="entry name" value="Fung_rhodopsin"/>
    <property type="match status" value="1"/>
</dbReference>
<keyword evidence="3 7" id="KW-1133">Transmembrane helix</keyword>
<dbReference type="EMBL" id="NKHZ01000012">
    <property type="protein sequence ID" value="PNS21193.1"/>
    <property type="molecule type" value="Genomic_DNA"/>
</dbReference>
<dbReference type="AlphaFoldDB" id="A0A2K1R1Y4"/>
<evidence type="ECO:0000313" key="10">
    <source>
        <dbReference type="Proteomes" id="UP000243797"/>
    </source>
</evidence>
<evidence type="ECO:0000256" key="5">
    <source>
        <dbReference type="ARBA" id="ARBA00038359"/>
    </source>
</evidence>
<organism evidence="9 10">
    <name type="scientific">Sphaceloma murrayae</name>
    <dbReference type="NCBI Taxonomy" id="2082308"/>
    <lineage>
        <taxon>Eukaryota</taxon>
        <taxon>Fungi</taxon>
        <taxon>Dikarya</taxon>
        <taxon>Ascomycota</taxon>
        <taxon>Pezizomycotina</taxon>
        <taxon>Dothideomycetes</taxon>
        <taxon>Dothideomycetidae</taxon>
        <taxon>Myriangiales</taxon>
        <taxon>Elsinoaceae</taxon>
        <taxon>Sphaceloma</taxon>
    </lineage>
</organism>
<dbReference type="OrthoDB" id="4682787at2759"/>
<dbReference type="InterPro" id="IPR052337">
    <property type="entry name" value="SAT4-like"/>
</dbReference>
<dbReference type="InParanoid" id="A0A2K1R1Y4"/>
<feature type="transmembrane region" description="Helical" evidence="7">
    <location>
        <begin position="56"/>
        <end position="76"/>
    </location>
</feature>
<protein>
    <submittedName>
        <fullName evidence="9">Glutathione transporter 1</fullName>
    </submittedName>
</protein>
<gene>
    <name evidence="9" type="ORF">CAC42_3531</name>
</gene>